<proteinExistence type="predicted"/>
<keyword evidence="2" id="KW-1185">Reference proteome</keyword>
<dbReference type="Proteomes" id="UP000814140">
    <property type="component" value="Unassembled WGS sequence"/>
</dbReference>
<reference evidence="1" key="2">
    <citation type="journal article" date="2022" name="New Phytol.">
        <title>Evolutionary transition to the ectomycorrhizal habit in the genomes of a hyperdiverse lineage of mushroom-forming fungi.</title>
        <authorList>
            <person name="Looney B."/>
            <person name="Miyauchi S."/>
            <person name="Morin E."/>
            <person name="Drula E."/>
            <person name="Courty P.E."/>
            <person name="Kohler A."/>
            <person name="Kuo A."/>
            <person name="LaButti K."/>
            <person name="Pangilinan J."/>
            <person name="Lipzen A."/>
            <person name="Riley R."/>
            <person name="Andreopoulos W."/>
            <person name="He G."/>
            <person name="Johnson J."/>
            <person name="Nolan M."/>
            <person name="Tritt A."/>
            <person name="Barry K.W."/>
            <person name="Grigoriev I.V."/>
            <person name="Nagy L.G."/>
            <person name="Hibbett D."/>
            <person name="Henrissat B."/>
            <person name="Matheny P.B."/>
            <person name="Labbe J."/>
            <person name="Martin F.M."/>
        </authorList>
    </citation>
    <scope>NUCLEOTIDE SEQUENCE</scope>
    <source>
        <strain evidence="1">HHB10654</strain>
    </source>
</reference>
<name>A0ACB8SZE2_9AGAM</name>
<organism evidence="1 2">
    <name type="scientific">Artomyces pyxidatus</name>
    <dbReference type="NCBI Taxonomy" id="48021"/>
    <lineage>
        <taxon>Eukaryota</taxon>
        <taxon>Fungi</taxon>
        <taxon>Dikarya</taxon>
        <taxon>Basidiomycota</taxon>
        <taxon>Agaricomycotina</taxon>
        <taxon>Agaricomycetes</taxon>
        <taxon>Russulales</taxon>
        <taxon>Auriscalpiaceae</taxon>
        <taxon>Artomyces</taxon>
    </lineage>
</organism>
<evidence type="ECO:0000313" key="2">
    <source>
        <dbReference type="Proteomes" id="UP000814140"/>
    </source>
</evidence>
<protein>
    <submittedName>
        <fullName evidence="1">Cytochrome P450</fullName>
    </submittedName>
</protein>
<gene>
    <name evidence="1" type="ORF">BV25DRAFT_1916559</name>
</gene>
<reference evidence="1" key="1">
    <citation type="submission" date="2021-03" db="EMBL/GenBank/DDBJ databases">
        <authorList>
            <consortium name="DOE Joint Genome Institute"/>
            <person name="Ahrendt S."/>
            <person name="Looney B.P."/>
            <person name="Miyauchi S."/>
            <person name="Morin E."/>
            <person name="Drula E."/>
            <person name="Courty P.E."/>
            <person name="Chicoki N."/>
            <person name="Fauchery L."/>
            <person name="Kohler A."/>
            <person name="Kuo A."/>
            <person name="Labutti K."/>
            <person name="Pangilinan J."/>
            <person name="Lipzen A."/>
            <person name="Riley R."/>
            <person name="Andreopoulos W."/>
            <person name="He G."/>
            <person name="Johnson J."/>
            <person name="Barry K.W."/>
            <person name="Grigoriev I.V."/>
            <person name="Nagy L."/>
            <person name="Hibbett D."/>
            <person name="Henrissat B."/>
            <person name="Matheny P.B."/>
            <person name="Labbe J."/>
            <person name="Martin F."/>
        </authorList>
    </citation>
    <scope>NUCLEOTIDE SEQUENCE</scope>
    <source>
        <strain evidence="1">HHB10654</strain>
    </source>
</reference>
<sequence length="545" mass="62139">MFPRALWLFVEAGLAFCIILVLIVLVRRTIKQASLRKLHGPPSSSFFTGNYAQMFSPFAASFHQHIFRAYGRVMRISGFFGDAQLVIWDPKALSIILGQHQDVFESPEWHVQSNRHIWGMGLFATTGAYHRRQRKLLSPFFSSKNLRSLCPLLHKARDGLLAEVKDGPQEIDLYSWMSRLALELASQGGLGHTFDSFKPNAESNEVSRAIKEYNPTLSRFILPRMYFHYIARLPPCMLRFVARHIPMARFRRLVEIANLVRADMRNVFEEKRAVMERGDRMFTGQVSEGKDIINVLMRQNLTASEDDRMPEDEIIAHMSVIVFSGTETVSSAMARTLHVLSQRPDAQERLRSEINEAYISRIIEPDTELSYDQLMELPYLDAVCRETLRLYTPSQTSMRRCCSDISVPLSRPVKITDGEITSLFVPQGTTVIIPVMGINRDPEIWGADAMEWKPERWLRPLPESVAKACVPGIYSNTLTFLGGPRSCIGVKFAELEMKAVLSQFVRQFRFSPSKEIFWRYGGVTVPSIKDSPDVGARLPMVLERV</sequence>
<accession>A0ACB8SZE2</accession>
<evidence type="ECO:0000313" key="1">
    <source>
        <dbReference type="EMBL" id="KAI0061903.1"/>
    </source>
</evidence>
<dbReference type="EMBL" id="MU277210">
    <property type="protein sequence ID" value="KAI0061903.1"/>
    <property type="molecule type" value="Genomic_DNA"/>
</dbReference>
<comment type="caution">
    <text evidence="1">The sequence shown here is derived from an EMBL/GenBank/DDBJ whole genome shotgun (WGS) entry which is preliminary data.</text>
</comment>